<dbReference type="InterPro" id="IPR029018">
    <property type="entry name" value="Hex-like_dom2"/>
</dbReference>
<keyword evidence="5" id="KW-1185">Reference proteome</keyword>
<dbReference type="GO" id="GO:0016787">
    <property type="term" value="F:hydrolase activity"/>
    <property type="evidence" value="ECO:0007669"/>
    <property type="project" value="UniProtKB-KW"/>
</dbReference>
<dbReference type="Pfam" id="PF17829">
    <property type="entry name" value="GH115_C"/>
    <property type="match status" value="1"/>
</dbReference>
<dbReference type="EMBL" id="JBHTHU010000019">
    <property type="protein sequence ID" value="MFD0751364.1"/>
    <property type="molecule type" value="Genomic_DNA"/>
</dbReference>
<organism evidence="4 5">
    <name type="scientific">Mucilaginibacter calamicampi</name>
    <dbReference type="NCBI Taxonomy" id="1302352"/>
    <lineage>
        <taxon>Bacteria</taxon>
        <taxon>Pseudomonadati</taxon>
        <taxon>Bacteroidota</taxon>
        <taxon>Sphingobacteriia</taxon>
        <taxon>Sphingobacteriales</taxon>
        <taxon>Sphingobacteriaceae</taxon>
        <taxon>Mucilaginibacter</taxon>
    </lineage>
</organism>
<dbReference type="Gene3D" id="3.20.20.520">
    <property type="entry name" value="Glycosyl hydrolase family 115"/>
    <property type="match status" value="1"/>
</dbReference>
<sequence>MKIKYIKSNLLIALSLIAGSALAQGPGHASYVAEKAGAGYFQLVANGSASPILVSDGEWPGVKRAVNSFITDVKAVTGSTAALATTPKGKQIVIVGTLGKNQWIDQLVKQKKLNVADIAGKWETYLVQPVANPFPGVSSALVIAGSDKRGTIYGVYDMSSQIGVSPWYWYADVAPKTKKAIYVAPGRHTDGSPAVKYRGIFINDEAPAFSGWAKEKFGGVNHQLYEHMFELILRMKGNFLWPAMWANAFNDDDKLNPVLADEYGIVMSTSHHEPMDRAQQEWKRYGKGEWNYDKNKEGLKEFWRKGIENMGNKETVVTLAMRGDGDMPMSQGANITLLENIVKDQRDIIADVTKKDPSATPQVWALYKEVQDYYDKGMRVPDDVTLLLCDDNWGNIRKLPAITDKPRKGGYGIYYHFDYVGGPRNYKWLNTSTISKTWQQMNLAYEYNARQIWVVNVGDLKPMEYPISFFLDFAWNPKRWPANKLPQYAVEWAKQQFGAEHATQIASMLTKYTRYNERRKPESLDQNTYSLANYNEFARVVADYNKLRDEAEKLATIMHKEHKDSFYELVLYPIQACATLNEMYYEVAKNRYYAQQKNAVEANKAAERVKELYAKDAEISKYYNTVLADGKWNHMADQQHIGYNNWQQPVANKMPALTILNPDSAKNTALLPVEQDGSTPKVNGLFSDKNGHLAIEAEHYTKAVAGNNINWTIIPDYGLTLSGVMPLPVTAPRIAAPGGSSPHLEYDVNLKQAGDVSVTAFIGNTLDFKNGGDGLFYAISIDDEAPQRVDVASRVDGRDWTQMVLGNARKVTTKHKIAAAGKHTIKYWFVDPSVVLQRVVVDTGSLKTSYLGPKE</sequence>
<dbReference type="Gene3D" id="2.60.120.1620">
    <property type="match status" value="1"/>
</dbReference>
<evidence type="ECO:0000313" key="4">
    <source>
        <dbReference type="EMBL" id="MFD0751364.1"/>
    </source>
</evidence>
<reference evidence="5" key="1">
    <citation type="journal article" date="2019" name="Int. J. Syst. Evol. Microbiol.">
        <title>The Global Catalogue of Microorganisms (GCM) 10K type strain sequencing project: providing services to taxonomists for standard genome sequencing and annotation.</title>
        <authorList>
            <consortium name="The Broad Institute Genomics Platform"/>
            <consortium name="The Broad Institute Genome Sequencing Center for Infectious Disease"/>
            <person name="Wu L."/>
            <person name="Ma J."/>
        </authorList>
    </citation>
    <scope>NUCLEOTIDE SEQUENCE [LARGE SCALE GENOMIC DNA]</scope>
    <source>
        <strain evidence="5">CCUG 63418</strain>
    </source>
</reference>
<feature type="chain" id="PRO_5045536219" evidence="2">
    <location>
        <begin position="24"/>
        <end position="855"/>
    </location>
</feature>
<protein>
    <submittedName>
        <fullName evidence="4">Glycosyl hydrolase 115 family protein</fullName>
    </submittedName>
</protein>
<evidence type="ECO:0000259" key="3">
    <source>
        <dbReference type="Pfam" id="PF17829"/>
    </source>
</evidence>
<feature type="signal peptide" evidence="2">
    <location>
        <begin position="1"/>
        <end position="23"/>
    </location>
</feature>
<dbReference type="Gene3D" id="3.30.379.10">
    <property type="entry name" value="Chitobiase/beta-hexosaminidase domain 2-like"/>
    <property type="match status" value="1"/>
</dbReference>
<dbReference type="InterPro" id="IPR042301">
    <property type="entry name" value="GH115_sf"/>
</dbReference>
<accession>A0ABW2YY05</accession>
<dbReference type="PANTHER" id="PTHR37842">
    <property type="match status" value="1"/>
</dbReference>
<dbReference type="Gene3D" id="1.20.58.2150">
    <property type="match status" value="1"/>
</dbReference>
<dbReference type="RefSeq" id="WP_377101463.1">
    <property type="nucleotide sequence ID" value="NZ_JBHTHU010000019.1"/>
</dbReference>
<dbReference type="InterPro" id="IPR031924">
    <property type="entry name" value="GH115"/>
</dbReference>
<comment type="caution">
    <text evidence="4">The sequence shown here is derived from an EMBL/GenBank/DDBJ whole genome shotgun (WGS) entry which is preliminary data.</text>
</comment>
<dbReference type="Proteomes" id="UP001596958">
    <property type="component" value="Unassembled WGS sequence"/>
</dbReference>
<dbReference type="InterPro" id="IPR041437">
    <property type="entry name" value="GH115_C"/>
</dbReference>
<name>A0ABW2YY05_9SPHI</name>
<gene>
    <name evidence="4" type="ORF">ACFQZS_14535</name>
</gene>
<keyword evidence="2" id="KW-0732">Signal</keyword>
<proteinExistence type="predicted"/>
<evidence type="ECO:0000256" key="2">
    <source>
        <dbReference type="SAM" id="SignalP"/>
    </source>
</evidence>
<keyword evidence="1 4" id="KW-0378">Hydrolase</keyword>
<feature type="domain" description="Gylcosyl hydrolase 115 C-terminal" evidence="3">
    <location>
        <begin position="686"/>
        <end position="855"/>
    </location>
</feature>
<dbReference type="SUPFAM" id="SSF55545">
    <property type="entry name" value="beta-N-acetylhexosaminidase-like domain"/>
    <property type="match status" value="1"/>
</dbReference>
<evidence type="ECO:0000313" key="5">
    <source>
        <dbReference type="Proteomes" id="UP001596958"/>
    </source>
</evidence>
<evidence type="ECO:0000256" key="1">
    <source>
        <dbReference type="ARBA" id="ARBA00022801"/>
    </source>
</evidence>
<dbReference type="PANTHER" id="PTHR37842:SF2">
    <property type="entry name" value="GYLCOSYL HYDROLASE 115 C-TERMINAL DOMAIN-CONTAINING PROTEIN"/>
    <property type="match status" value="1"/>
</dbReference>
<dbReference type="Pfam" id="PF15979">
    <property type="entry name" value="Glyco_hydro_115"/>
    <property type="match status" value="1"/>
</dbReference>